<proteinExistence type="inferred from homology"/>
<dbReference type="HAMAP" id="MF_00815">
    <property type="entry name" value="ATP_synth_gamma_bact"/>
    <property type="match status" value="1"/>
</dbReference>
<evidence type="ECO:0000256" key="10">
    <source>
        <dbReference type="HAMAP-Rule" id="MF_00815"/>
    </source>
</evidence>
<keyword evidence="10" id="KW-1003">Cell membrane</keyword>
<dbReference type="PROSITE" id="PS00153">
    <property type="entry name" value="ATPASE_GAMMA"/>
    <property type="match status" value="1"/>
</dbReference>
<evidence type="ECO:0000256" key="9">
    <source>
        <dbReference type="ARBA" id="ARBA00023310"/>
    </source>
</evidence>
<evidence type="ECO:0000256" key="2">
    <source>
        <dbReference type="ARBA" id="ARBA00004170"/>
    </source>
</evidence>
<keyword evidence="9 10" id="KW-0066">ATP synthesis</keyword>
<dbReference type="PANTHER" id="PTHR11693:SF22">
    <property type="entry name" value="ATP SYNTHASE SUBUNIT GAMMA, MITOCHONDRIAL"/>
    <property type="match status" value="1"/>
</dbReference>
<dbReference type="InterPro" id="IPR000131">
    <property type="entry name" value="ATP_synth_F1_gsu"/>
</dbReference>
<keyword evidence="6 10" id="KW-0406">Ion transport</keyword>
<protein>
    <recommendedName>
        <fullName evidence="10">ATP synthase gamma chain</fullName>
    </recommendedName>
    <alternativeName>
        <fullName evidence="10">ATP synthase F1 sector gamma subunit</fullName>
    </alternativeName>
    <alternativeName>
        <fullName evidence="10">F-ATPase gamma subunit</fullName>
    </alternativeName>
</protein>
<accession>A0A3A4MZF2</accession>
<dbReference type="Proteomes" id="UP000265882">
    <property type="component" value="Unassembled WGS sequence"/>
</dbReference>
<dbReference type="Gene3D" id="1.10.287.80">
    <property type="entry name" value="ATP synthase, gamma subunit, helix hairpin domain"/>
    <property type="match status" value="2"/>
</dbReference>
<dbReference type="GO" id="GO:0005886">
    <property type="term" value="C:plasma membrane"/>
    <property type="evidence" value="ECO:0007669"/>
    <property type="project" value="UniProtKB-SubCell"/>
</dbReference>
<dbReference type="Pfam" id="PF00231">
    <property type="entry name" value="ATP-synt"/>
    <property type="match status" value="1"/>
</dbReference>
<sequence length="288" mass="32734">MANTREIRNRIRSVKNIQQITRAMEMVAASKLKRAEDQVKSAVPYADKLRAMMSDVAKSVSGISHPLLVQRPVERTCLVLVTSDKGLCGAYNANIINKAMEYIRSLKKESVRLVIIGKKANEFFKKRPYEILKYWPFPGRDIEVSFVQEVTRYLSEAYERSEFDQVVLFYTRFKSAILTFPTQAQLLPIEHAEPQEKAGMSALYIFEPSAEGLMQKLLPKYLQNQIYLALVQAAASEQGNRMVSMRNATDNADEMIRTLTLNYNKVRQASITREILEVVAGADATVKK</sequence>
<dbReference type="GO" id="GO:0045259">
    <property type="term" value="C:proton-transporting ATP synthase complex"/>
    <property type="evidence" value="ECO:0007669"/>
    <property type="project" value="UniProtKB-KW"/>
</dbReference>
<comment type="subunit">
    <text evidence="10">F-type ATPases have 2 components, CF(1) - the catalytic core - and CF(0) - the membrane proton channel. CF(1) has five subunits: alpha(3), beta(3), gamma(1), delta(1), epsilon(1). CF(0) has three main subunits: a, b and c.</text>
</comment>
<dbReference type="InterPro" id="IPR035968">
    <property type="entry name" value="ATP_synth_F1_ATPase_gsu"/>
</dbReference>
<evidence type="ECO:0000256" key="4">
    <source>
        <dbReference type="ARBA" id="ARBA00022448"/>
    </source>
</evidence>
<evidence type="ECO:0000256" key="8">
    <source>
        <dbReference type="ARBA" id="ARBA00023196"/>
    </source>
</evidence>
<comment type="function">
    <text evidence="1 10">Produces ATP from ADP in the presence of a proton gradient across the membrane. The gamma chain is believed to be important in regulating ATPase activity and the flow of protons through the CF(0) complex.</text>
</comment>
<evidence type="ECO:0000313" key="11">
    <source>
        <dbReference type="EMBL" id="RJP15278.1"/>
    </source>
</evidence>
<dbReference type="GO" id="GO:0042777">
    <property type="term" value="P:proton motive force-driven plasma membrane ATP synthesis"/>
    <property type="evidence" value="ECO:0007669"/>
    <property type="project" value="UniProtKB-UniRule"/>
</dbReference>
<dbReference type="NCBIfam" id="TIGR01146">
    <property type="entry name" value="ATPsyn_F1gamma"/>
    <property type="match status" value="1"/>
</dbReference>
<name>A0A3A4MZF2_ABYX5</name>
<keyword evidence="11" id="KW-0378">Hydrolase</keyword>
<dbReference type="GO" id="GO:0005524">
    <property type="term" value="F:ATP binding"/>
    <property type="evidence" value="ECO:0007669"/>
    <property type="project" value="UniProtKB-UniRule"/>
</dbReference>
<organism evidence="11 12">
    <name type="scientific">Abyssobacteria bacterium (strain SURF_5)</name>
    <dbReference type="NCBI Taxonomy" id="2093360"/>
    <lineage>
        <taxon>Bacteria</taxon>
        <taxon>Pseudomonadati</taxon>
        <taxon>Candidatus Hydrogenedentota</taxon>
        <taxon>Candidatus Abyssobacteria</taxon>
    </lineage>
</organism>
<comment type="similarity">
    <text evidence="3 10">Belongs to the ATPase gamma chain family.</text>
</comment>
<evidence type="ECO:0000313" key="12">
    <source>
        <dbReference type="Proteomes" id="UP000265882"/>
    </source>
</evidence>
<dbReference type="PANTHER" id="PTHR11693">
    <property type="entry name" value="ATP SYNTHASE GAMMA CHAIN"/>
    <property type="match status" value="1"/>
</dbReference>
<keyword evidence="8 10" id="KW-0139">CF(1)</keyword>
<evidence type="ECO:0000256" key="7">
    <source>
        <dbReference type="ARBA" id="ARBA00023136"/>
    </source>
</evidence>
<dbReference type="InterPro" id="IPR023632">
    <property type="entry name" value="ATP_synth_F1_gsu_CS"/>
</dbReference>
<keyword evidence="5 10" id="KW-0375">Hydrogen ion transport</keyword>
<evidence type="ECO:0000256" key="5">
    <source>
        <dbReference type="ARBA" id="ARBA00022781"/>
    </source>
</evidence>
<dbReference type="EMBL" id="QZKU01000137">
    <property type="protein sequence ID" value="RJP15278.1"/>
    <property type="molecule type" value="Genomic_DNA"/>
</dbReference>
<dbReference type="CDD" id="cd12151">
    <property type="entry name" value="F1-ATPase_gamma"/>
    <property type="match status" value="1"/>
</dbReference>
<dbReference type="PRINTS" id="PR00126">
    <property type="entry name" value="ATPASEGAMMA"/>
</dbReference>
<gene>
    <name evidence="10 11" type="primary">atpG</name>
    <name evidence="11" type="ORF">C4520_20455</name>
</gene>
<evidence type="ECO:0000256" key="1">
    <source>
        <dbReference type="ARBA" id="ARBA00003456"/>
    </source>
</evidence>
<comment type="caution">
    <text evidence="11">The sequence shown here is derived from an EMBL/GenBank/DDBJ whole genome shotgun (WGS) entry which is preliminary data.</text>
</comment>
<keyword evidence="7 10" id="KW-0472">Membrane</keyword>
<dbReference type="GO" id="GO:0046933">
    <property type="term" value="F:proton-transporting ATP synthase activity, rotational mechanism"/>
    <property type="evidence" value="ECO:0007669"/>
    <property type="project" value="UniProtKB-UniRule"/>
</dbReference>
<comment type="subcellular location">
    <subcellularLocation>
        <location evidence="10">Cell membrane</location>
        <topology evidence="10">Peripheral membrane protein</topology>
    </subcellularLocation>
    <subcellularLocation>
        <location evidence="2">Membrane</location>
        <topology evidence="2">Peripheral membrane protein</topology>
    </subcellularLocation>
</comment>
<dbReference type="Gene3D" id="3.40.1380.10">
    <property type="match status" value="1"/>
</dbReference>
<keyword evidence="4 10" id="KW-0813">Transport</keyword>
<evidence type="ECO:0000256" key="3">
    <source>
        <dbReference type="ARBA" id="ARBA00007681"/>
    </source>
</evidence>
<dbReference type="GO" id="GO:0016787">
    <property type="term" value="F:hydrolase activity"/>
    <property type="evidence" value="ECO:0007669"/>
    <property type="project" value="UniProtKB-KW"/>
</dbReference>
<evidence type="ECO:0000256" key="6">
    <source>
        <dbReference type="ARBA" id="ARBA00023065"/>
    </source>
</evidence>
<reference evidence="11 12" key="1">
    <citation type="journal article" date="2017" name="ISME J.">
        <title>Energy and carbon metabolisms in a deep terrestrial subsurface fluid microbial community.</title>
        <authorList>
            <person name="Momper L."/>
            <person name="Jungbluth S.P."/>
            <person name="Lee M.D."/>
            <person name="Amend J.P."/>
        </authorList>
    </citation>
    <scope>NUCLEOTIDE SEQUENCE [LARGE SCALE GENOMIC DNA]</scope>
    <source>
        <strain evidence="11">SURF_5</strain>
    </source>
</reference>
<dbReference type="AlphaFoldDB" id="A0A3A4MZF2"/>
<dbReference type="SUPFAM" id="SSF52943">
    <property type="entry name" value="ATP synthase (F1-ATPase), gamma subunit"/>
    <property type="match status" value="1"/>
</dbReference>